<comment type="caution">
    <text evidence="1">The sequence shown here is derived from an EMBL/GenBank/DDBJ whole genome shotgun (WGS) entry which is preliminary data.</text>
</comment>
<dbReference type="EMBL" id="MU151635">
    <property type="protein sequence ID" value="KAF9442423.1"/>
    <property type="molecule type" value="Genomic_DNA"/>
</dbReference>
<sequence length="205" mass="23005">MFEVHIVTQPPRVLPVGYDGDSWWENVVWPWGVALERHPRRPKRAEEGDKDGVGVEDEEQLEDVEVLIGGINKHIMLFLLDNRVLRPFPMNDYHGTHVDDIGFGGGTRPVTSREMRNTREYGSGKVPQLRGLCDLAAQDVIRGSYRSKGAHWMGKTCGRHAGCNVLAVANMIAHEDNGMLRSHYKNGVLVIPGLYSAKHWADQSI</sequence>
<protein>
    <submittedName>
        <fullName evidence="1">Uncharacterized protein</fullName>
    </submittedName>
</protein>
<dbReference type="AlphaFoldDB" id="A0A9P5X0V4"/>
<proteinExistence type="predicted"/>
<dbReference type="Proteomes" id="UP000807342">
    <property type="component" value="Unassembled WGS sequence"/>
</dbReference>
<keyword evidence="2" id="KW-1185">Reference proteome</keyword>
<accession>A0A9P5X0V4</accession>
<name>A0A9P5X0V4_9AGAR</name>
<gene>
    <name evidence="1" type="ORF">P691DRAFT_789476</name>
</gene>
<reference evidence="1" key="1">
    <citation type="submission" date="2020-11" db="EMBL/GenBank/DDBJ databases">
        <authorList>
            <consortium name="DOE Joint Genome Institute"/>
            <person name="Ahrendt S."/>
            <person name="Riley R."/>
            <person name="Andreopoulos W."/>
            <person name="Labutti K."/>
            <person name="Pangilinan J."/>
            <person name="Ruiz-Duenas F.J."/>
            <person name="Barrasa J.M."/>
            <person name="Sanchez-Garcia M."/>
            <person name="Camarero S."/>
            <person name="Miyauchi S."/>
            <person name="Serrano A."/>
            <person name="Linde D."/>
            <person name="Babiker R."/>
            <person name="Drula E."/>
            <person name="Ayuso-Fernandez I."/>
            <person name="Pacheco R."/>
            <person name="Padilla G."/>
            <person name="Ferreira P."/>
            <person name="Barriuso J."/>
            <person name="Kellner H."/>
            <person name="Castanera R."/>
            <person name="Alfaro M."/>
            <person name="Ramirez L."/>
            <person name="Pisabarro A.G."/>
            <person name="Kuo A."/>
            <person name="Tritt A."/>
            <person name="Lipzen A."/>
            <person name="He G."/>
            <person name="Yan M."/>
            <person name="Ng V."/>
            <person name="Cullen D."/>
            <person name="Martin F."/>
            <person name="Rosso M.-N."/>
            <person name="Henrissat B."/>
            <person name="Hibbett D."/>
            <person name="Martinez A.T."/>
            <person name="Grigoriev I.V."/>
        </authorList>
    </citation>
    <scope>NUCLEOTIDE SEQUENCE</scope>
    <source>
        <strain evidence="1">MF-IS2</strain>
    </source>
</reference>
<organism evidence="1 2">
    <name type="scientific">Macrolepiota fuliginosa MF-IS2</name>
    <dbReference type="NCBI Taxonomy" id="1400762"/>
    <lineage>
        <taxon>Eukaryota</taxon>
        <taxon>Fungi</taxon>
        <taxon>Dikarya</taxon>
        <taxon>Basidiomycota</taxon>
        <taxon>Agaricomycotina</taxon>
        <taxon>Agaricomycetes</taxon>
        <taxon>Agaricomycetidae</taxon>
        <taxon>Agaricales</taxon>
        <taxon>Agaricineae</taxon>
        <taxon>Agaricaceae</taxon>
        <taxon>Macrolepiota</taxon>
    </lineage>
</organism>
<evidence type="ECO:0000313" key="2">
    <source>
        <dbReference type="Proteomes" id="UP000807342"/>
    </source>
</evidence>
<evidence type="ECO:0000313" key="1">
    <source>
        <dbReference type="EMBL" id="KAF9442423.1"/>
    </source>
</evidence>